<dbReference type="Proteomes" id="UP000298673">
    <property type="component" value="Chromosome"/>
</dbReference>
<dbReference type="Pfam" id="PF00004">
    <property type="entry name" value="AAA"/>
    <property type="match status" value="1"/>
</dbReference>
<dbReference type="SMART" id="SM00464">
    <property type="entry name" value="LON"/>
    <property type="match status" value="1"/>
</dbReference>
<evidence type="ECO:0000259" key="16">
    <source>
        <dbReference type="PROSITE" id="PS51786"/>
    </source>
</evidence>
<dbReference type="NCBIfam" id="TIGR00763">
    <property type="entry name" value="lon"/>
    <property type="match status" value="1"/>
</dbReference>
<evidence type="ECO:0000256" key="9">
    <source>
        <dbReference type="ARBA" id="ARBA00050665"/>
    </source>
</evidence>
<evidence type="ECO:0000256" key="14">
    <source>
        <dbReference type="PROSITE-ProRule" id="PRU01122"/>
    </source>
</evidence>
<evidence type="ECO:0000256" key="8">
    <source>
        <dbReference type="ARBA" id="ARBA00023016"/>
    </source>
</evidence>
<dbReference type="InterPro" id="IPR003593">
    <property type="entry name" value="AAA+_ATPase"/>
</dbReference>
<dbReference type="Gene3D" id="2.30.130.40">
    <property type="entry name" value="LON domain-like"/>
    <property type="match status" value="1"/>
</dbReference>
<keyword evidence="4 10" id="KW-0547">Nucleotide-binding</keyword>
<dbReference type="Gene3D" id="3.30.230.10">
    <property type="match status" value="1"/>
</dbReference>
<dbReference type="InterPro" id="IPR020568">
    <property type="entry name" value="Ribosomal_Su5_D2-typ_SF"/>
</dbReference>
<evidence type="ECO:0000256" key="10">
    <source>
        <dbReference type="HAMAP-Rule" id="MF_01973"/>
    </source>
</evidence>
<evidence type="ECO:0000256" key="3">
    <source>
        <dbReference type="ARBA" id="ARBA00022670"/>
    </source>
</evidence>
<reference evidence="18 19" key="1">
    <citation type="submission" date="2018-12" db="EMBL/GenBank/DDBJ databases">
        <authorList>
            <person name="Chong R.A."/>
        </authorList>
    </citation>
    <scope>NUCLEOTIDE SEQUENCE [LARGE SCALE GENOMIC DNA]</scope>
    <source>
        <strain evidence="18 19">Mst</strain>
    </source>
</reference>
<dbReference type="PROSITE" id="PS51787">
    <property type="entry name" value="LON_N"/>
    <property type="match status" value="1"/>
</dbReference>
<dbReference type="SMART" id="SM00382">
    <property type="entry name" value="AAA"/>
    <property type="match status" value="1"/>
</dbReference>
<dbReference type="InterPro" id="IPR046336">
    <property type="entry name" value="Lon_prtase_N_sf"/>
</dbReference>
<dbReference type="Gene3D" id="1.20.58.1480">
    <property type="match status" value="1"/>
</dbReference>
<evidence type="ECO:0000256" key="11">
    <source>
        <dbReference type="PIRNR" id="PIRNR001174"/>
    </source>
</evidence>
<dbReference type="GO" id="GO:0005524">
    <property type="term" value="F:ATP binding"/>
    <property type="evidence" value="ECO:0007669"/>
    <property type="project" value="UniProtKB-UniRule"/>
</dbReference>
<evidence type="ECO:0000256" key="6">
    <source>
        <dbReference type="ARBA" id="ARBA00022825"/>
    </source>
</evidence>
<evidence type="ECO:0000259" key="17">
    <source>
        <dbReference type="PROSITE" id="PS51787"/>
    </source>
</evidence>
<evidence type="ECO:0000313" key="19">
    <source>
        <dbReference type="Proteomes" id="UP000298673"/>
    </source>
</evidence>
<dbReference type="GO" id="GO:0005737">
    <property type="term" value="C:cytoplasm"/>
    <property type="evidence" value="ECO:0007669"/>
    <property type="project" value="UniProtKB-SubCell"/>
</dbReference>
<dbReference type="FunFam" id="1.10.8.60:FF:000035">
    <property type="entry name" value="Lon protease"/>
    <property type="match status" value="1"/>
</dbReference>
<dbReference type="GO" id="GO:0004176">
    <property type="term" value="F:ATP-dependent peptidase activity"/>
    <property type="evidence" value="ECO:0007669"/>
    <property type="project" value="UniProtKB-UniRule"/>
</dbReference>
<dbReference type="RefSeq" id="WP_158343818.1">
    <property type="nucleotide sequence ID" value="NZ_CP034861.1"/>
</dbReference>
<keyword evidence="5 10" id="KW-0378">Hydrolase</keyword>
<feature type="domain" description="Lon proteolytic" evidence="16">
    <location>
        <begin position="592"/>
        <end position="773"/>
    </location>
</feature>
<dbReference type="Pfam" id="PF05362">
    <property type="entry name" value="Lon_C"/>
    <property type="match status" value="1"/>
</dbReference>
<dbReference type="PROSITE" id="PS01046">
    <property type="entry name" value="LON_SER"/>
    <property type="match status" value="1"/>
</dbReference>
<dbReference type="SUPFAM" id="SSF52540">
    <property type="entry name" value="P-loop containing nucleoside triphosphate hydrolases"/>
    <property type="match status" value="1"/>
</dbReference>
<dbReference type="GO" id="GO:0043565">
    <property type="term" value="F:sequence-specific DNA binding"/>
    <property type="evidence" value="ECO:0007669"/>
    <property type="project" value="UniProtKB-UniRule"/>
</dbReference>
<dbReference type="CDD" id="cd19500">
    <property type="entry name" value="RecA-like_Lon"/>
    <property type="match status" value="1"/>
</dbReference>
<keyword evidence="7 10" id="KW-0067">ATP-binding</keyword>
<evidence type="ECO:0000256" key="5">
    <source>
        <dbReference type="ARBA" id="ARBA00022801"/>
    </source>
</evidence>
<dbReference type="AlphaFoldDB" id="A0A4D6YJ47"/>
<dbReference type="GO" id="GO:0006515">
    <property type="term" value="P:protein quality control for misfolded or incompletely synthesized proteins"/>
    <property type="evidence" value="ECO:0007669"/>
    <property type="project" value="UniProtKB-UniRule"/>
</dbReference>
<dbReference type="GO" id="GO:0016887">
    <property type="term" value="F:ATP hydrolysis activity"/>
    <property type="evidence" value="ECO:0007669"/>
    <property type="project" value="UniProtKB-UniRule"/>
</dbReference>
<dbReference type="InterPro" id="IPR015947">
    <property type="entry name" value="PUA-like_sf"/>
</dbReference>
<sequence>MNSERSERIKIPVLPLRDVVVYPHMVIPLFVGRKTSIKCIETSMNNDKKIMLIAQKDAAKDEPSTNDLFKIGTISSILQMLKLPDGTVKVLVEGLQRACIKNLINNNHHFIAEVDLIVSRDVLNKEKEVLIRTTINQFDSYIKLNKKIPSEILNTLNNIKNLEKLADTIAAHMPLKIKDKQSVLEIVNINERLEFLMAIMETEIDLLQVEKRIRNRVKQQMEKSQREYYLNEQIKAIQKELGDIDEIPDENKILKEKIKASKMTKEAKEKTESELQKLKMMPSMSAEATVVRSYIDWMIQVPWSLRTKTKKNLSQAKKILDTDHFGLENVKDRILEYLAVQSRTNKVKGPILCLIGPPGVGKTSLGKSIARSTGRKYVRMALGGIRDEAEIRGHRRTYIGSMPGKIIQKMAKAKVKNPLFLLDEIDKISCDIRVDPASALLEVLDPEQNVNFNDHYLEVDYDLSDVMFVATSNSMNIPSPLLDRMEIIRLSGYTENEKLNIAKKYLYPKQLERNALKQNELTISDCAIISIIQYYTREAGVRSLEREISKICRKVVKNLLLKKSIKTVKITQKNLKKFLGIKRFDYGRVNISNQIGQVMGLAWTEVGGELLTIESACVIGKGKLTYTGSLGEVMQESIQAALTVVRSQANRLGIKKDFNEKNDIHVHVPEGATPKDGPSAGIAMCTAIVSSLTNNPIKSDVAMTGEITLQGKILPIGGLKEKLLAAHRGGIKKVLIPYENKRDLEEIPKNIIDGLIIYPVQHIQEVLKLTLENSPYN</sequence>
<evidence type="ECO:0000256" key="12">
    <source>
        <dbReference type="PIRSR" id="PIRSR001174-1"/>
    </source>
</evidence>
<dbReference type="FunFam" id="2.30.130.40:FF:000001">
    <property type="entry name" value="Lon protease"/>
    <property type="match status" value="1"/>
</dbReference>
<organism evidence="18 19">
    <name type="scientific">Buchnera aphidicola</name>
    <name type="common">Muscaphis stroyani</name>
    <dbReference type="NCBI Taxonomy" id="1241869"/>
    <lineage>
        <taxon>Bacteria</taxon>
        <taxon>Pseudomonadati</taxon>
        <taxon>Pseudomonadota</taxon>
        <taxon>Gammaproteobacteria</taxon>
        <taxon>Enterobacterales</taxon>
        <taxon>Erwiniaceae</taxon>
        <taxon>Buchnera</taxon>
    </lineage>
</organism>
<reference evidence="18 19" key="2">
    <citation type="submission" date="2019-05" db="EMBL/GenBank/DDBJ databases">
        <title>Genome evolution of the obligate endosymbiont Buchnera aphidicola.</title>
        <authorList>
            <person name="Moran N.A."/>
        </authorList>
    </citation>
    <scope>NUCLEOTIDE SEQUENCE [LARGE SCALE GENOMIC DNA]</scope>
    <source>
        <strain evidence="18 19">Mst</strain>
    </source>
</reference>
<dbReference type="GO" id="GO:0004252">
    <property type="term" value="F:serine-type endopeptidase activity"/>
    <property type="evidence" value="ECO:0007669"/>
    <property type="project" value="UniProtKB-UniRule"/>
</dbReference>
<comment type="function">
    <text evidence="10">ATP-dependent serine protease that mediates the selective degradation of mutant and abnormal proteins as well as certain short-lived regulatory proteins. Required for cellular homeostasis and for survival from DNA damage and developmental changes induced by stress. Degrades polypeptides processively to yield small peptide fragments that are 5 to 10 amino acids long. Binds to DNA in a double-stranded, site-specific manner.</text>
</comment>
<dbReference type="HAMAP" id="MF_01973">
    <property type="entry name" value="lon_bact"/>
    <property type="match status" value="1"/>
</dbReference>
<protein>
    <recommendedName>
        <fullName evidence="10 11">Lon protease</fullName>
        <ecNumber evidence="10 11">3.4.21.53</ecNumber>
    </recommendedName>
    <alternativeName>
        <fullName evidence="10">ATP-dependent protease La</fullName>
    </alternativeName>
</protein>
<dbReference type="FunFam" id="3.30.230.10:FF:000010">
    <property type="entry name" value="Lon protease"/>
    <property type="match status" value="1"/>
</dbReference>
<dbReference type="InterPro" id="IPR004815">
    <property type="entry name" value="Lon_bac/euk-typ"/>
</dbReference>
<dbReference type="GO" id="GO:0034605">
    <property type="term" value="P:cellular response to heat"/>
    <property type="evidence" value="ECO:0007669"/>
    <property type="project" value="UniProtKB-UniRule"/>
</dbReference>
<dbReference type="EC" id="3.4.21.53" evidence="10 11"/>
<feature type="binding site" evidence="10 13">
    <location>
        <begin position="356"/>
        <end position="363"/>
    </location>
    <ligand>
        <name>ATP</name>
        <dbReference type="ChEBI" id="CHEBI:30616"/>
    </ligand>
</feature>
<evidence type="ECO:0000256" key="2">
    <source>
        <dbReference type="ARBA" id="ARBA00022490"/>
    </source>
</evidence>
<comment type="catalytic activity">
    <reaction evidence="9 10 11 14">
        <text>Hydrolysis of proteins in presence of ATP.</text>
        <dbReference type="EC" id="3.4.21.53"/>
    </reaction>
</comment>
<dbReference type="Pfam" id="PF22667">
    <property type="entry name" value="Lon_lid"/>
    <property type="match status" value="1"/>
</dbReference>
<evidence type="ECO:0000256" key="15">
    <source>
        <dbReference type="RuleBase" id="RU000591"/>
    </source>
</evidence>
<dbReference type="SUPFAM" id="SSF88697">
    <property type="entry name" value="PUA domain-like"/>
    <property type="match status" value="1"/>
</dbReference>
<dbReference type="Gene3D" id="3.40.50.300">
    <property type="entry name" value="P-loop containing nucleotide triphosphate hydrolases"/>
    <property type="match status" value="1"/>
</dbReference>
<dbReference type="FunFam" id="1.20.5.5270:FF:000002">
    <property type="entry name" value="Lon protease homolog"/>
    <property type="match status" value="1"/>
</dbReference>
<dbReference type="InterPro" id="IPR027543">
    <property type="entry name" value="Lon_bac"/>
</dbReference>
<dbReference type="InterPro" id="IPR054594">
    <property type="entry name" value="Lon_lid"/>
</dbReference>
<comment type="induction">
    <text evidence="10">By heat shock.</text>
</comment>
<name>A0A4D6YJ47_9GAMM</name>
<dbReference type="EMBL" id="CP034861">
    <property type="protein sequence ID" value="QCI24515.1"/>
    <property type="molecule type" value="Genomic_DNA"/>
</dbReference>
<evidence type="ECO:0000313" key="18">
    <source>
        <dbReference type="EMBL" id="QCI24515.1"/>
    </source>
</evidence>
<dbReference type="Gene3D" id="1.10.8.60">
    <property type="match status" value="1"/>
</dbReference>
<dbReference type="InterPro" id="IPR003111">
    <property type="entry name" value="Lon_prtase_N"/>
</dbReference>
<evidence type="ECO:0000256" key="7">
    <source>
        <dbReference type="ARBA" id="ARBA00022840"/>
    </source>
</evidence>
<dbReference type="Pfam" id="PF02190">
    <property type="entry name" value="LON_substr_bdg"/>
    <property type="match status" value="1"/>
</dbReference>
<dbReference type="OrthoDB" id="9803599at2"/>
<comment type="similarity">
    <text evidence="10 11 14 15">Belongs to the peptidase S16 family.</text>
</comment>
<feature type="domain" description="Lon N-terminal" evidence="17">
    <location>
        <begin position="11"/>
        <end position="204"/>
    </location>
</feature>
<dbReference type="InterPro" id="IPR008269">
    <property type="entry name" value="Lon_proteolytic"/>
</dbReference>
<dbReference type="PROSITE" id="PS51786">
    <property type="entry name" value="LON_PROTEOLYTIC"/>
    <property type="match status" value="1"/>
</dbReference>
<dbReference type="SUPFAM" id="SSF54211">
    <property type="entry name" value="Ribosomal protein S5 domain 2-like"/>
    <property type="match status" value="1"/>
</dbReference>
<dbReference type="FunFam" id="3.40.50.300:FF:000021">
    <property type="entry name" value="Lon protease homolog"/>
    <property type="match status" value="1"/>
</dbReference>
<dbReference type="InterPro" id="IPR008268">
    <property type="entry name" value="Peptidase_S16_AS"/>
</dbReference>
<evidence type="ECO:0000256" key="13">
    <source>
        <dbReference type="PIRSR" id="PIRSR001174-2"/>
    </source>
</evidence>
<dbReference type="Gene3D" id="1.20.5.5270">
    <property type="match status" value="1"/>
</dbReference>
<dbReference type="InterPro" id="IPR027065">
    <property type="entry name" value="Lon_Prtase"/>
</dbReference>
<dbReference type="PIRSF" id="PIRSF001174">
    <property type="entry name" value="Lon_proteas"/>
    <property type="match status" value="1"/>
</dbReference>
<dbReference type="FunFam" id="1.20.58.1480:FF:000001">
    <property type="entry name" value="Lon protease"/>
    <property type="match status" value="1"/>
</dbReference>
<keyword evidence="2 10" id="KW-0963">Cytoplasm</keyword>
<keyword evidence="3 10" id="KW-0645">Protease</keyword>
<keyword evidence="8 10" id="KW-0346">Stress response</keyword>
<dbReference type="PANTHER" id="PTHR10046">
    <property type="entry name" value="ATP DEPENDENT LON PROTEASE FAMILY MEMBER"/>
    <property type="match status" value="1"/>
</dbReference>
<dbReference type="NCBIfam" id="NF008053">
    <property type="entry name" value="PRK10787.1"/>
    <property type="match status" value="1"/>
</dbReference>
<comment type="subcellular location">
    <subcellularLocation>
        <location evidence="1 10 11">Cytoplasm</location>
    </subcellularLocation>
</comment>
<proteinExistence type="evidence at transcript level"/>
<dbReference type="InterPro" id="IPR003959">
    <property type="entry name" value="ATPase_AAA_core"/>
</dbReference>
<feature type="active site" evidence="10 12">
    <location>
        <position position="679"/>
    </location>
</feature>
<comment type="subunit">
    <text evidence="10 11">Homohexamer. Organized in a ring with a central cavity.</text>
</comment>
<accession>A0A4D6YJ47</accession>
<dbReference type="InterPro" id="IPR027417">
    <property type="entry name" value="P-loop_NTPase"/>
</dbReference>
<evidence type="ECO:0000256" key="1">
    <source>
        <dbReference type="ARBA" id="ARBA00004496"/>
    </source>
</evidence>
<gene>
    <name evidence="10" type="primary">lon</name>
    <name evidence="18" type="ORF">D9V75_02290</name>
</gene>
<dbReference type="InterPro" id="IPR014721">
    <property type="entry name" value="Ribsml_uS5_D2-typ_fold_subgr"/>
</dbReference>
<evidence type="ECO:0000256" key="4">
    <source>
        <dbReference type="ARBA" id="ARBA00022741"/>
    </source>
</evidence>
<dbReference type="PRINTS" id="PR00830">
    <property type="entry name" value="ENDOLAPTASE"/>
</dbReference>
<keyword evidence="6 10" id="KW-0720">Serine protease</keyword>
<feature type="active site" evidence="10 12">
    <location>
        <position position="722"/>
    </location>
</feature>